<dbReference type="InterPro" id="IPR027372">
    <property type="entry name" value="Phytase-like_dom"/>
</dbReference>
<protein>
    <submittedName>
        <fullName evidence="4">Esterase-like activity of phytase family protein</fullName>
    </submittedName>
</protein>
<sequence length="472" mass="49446">MRLSREGPTGLLTNVLEVIMRSSALLAAVSALLASAAANAETLIVYQAAPGQDVLKLPRYQSSVAGAKALDIDVGIGSAAFRDPKDPANVFWTVSDRGPNFTCDEAVELMGVAVDAICPAAEGLKAGAGRVYPAPDYTVTLYQVTLDPASKTYKVTAAVPLKTPKGKAVSGLTNPLKVAKTDMPRDGEGKPLAQDPNSIDAEGLVRLPDGRFFIGEENATGIAEIAPDGTIVRRFVPAGTEQDFAAADYPVTGSLPAILAKRQSNRGIEALALGDDGRTLFAMVQNPLANPDSKAYGDAINTRLLAVEVGSDAGATTLTPVGEYVYRLDDWKHFAELGASDAKKPSSLRVSEMTALGRGHFLVDERTDEVAKLFEISLDGATNILGSRWDDPATAPSLEQVELEAAEIVPVGKTERLVASSLEGANPRYPGKVEGLAMTADGDLMIVNDNDFGIAGAATEIVIVKDGGLAAR</sequence>
<keyword evidence="2" id="KW-0732">Signal</keyword>
<feature type="domain" description="Phytase-like" evidence="3">
    <location>
        <begin position="87"/>
        <end position="452"/>
    </location>
</feature>
<dbReference type="RefSeq" id="WP_161141073.1">
    <property type="nucleotide sequence ID" value="NZ_SPKJ01000046.1"/>
</dbReference>
<evidence type="ECO:0000313" key="5">
    <source>
        <dbReference type="Proteomes" id="UP000773614"/>
    </source>
</evidence>
<keyword evidence="5" id="KW-1185">Reference proteome</keyword>
<evidence type="ECO:0000256" key="1">
    <source>
        <dbReference type="SAM" id="MobiDB-lite"/>
    </source>
</evidence>
<feature type="compositionally biased region" description="Basic and acidic residues" evidence="1">
    <location>
        <begin position="179"/>
        <end position="189"/>
    </location>
</feature>
<evidence type="ECO:0000313" key="4">
    <source>
        <dbReference type="EMBL" id="MYZ48724.1"/>
    </source>
</evidence>
<comment type="caution">
    <text evidence="4">The sequence shown here is derived from an EMBL/GenBank/DDBJ whole genome shotgun (WGS) entry which is preliminary data.</text>
</comment>
<feature type="chain" id="PRO_5037489510" evidence="2">
    <location>
        <begin position="41"/>
        <end position="472"/>
    </location>
</feature>
<accession>A0A964WU68</accession>
<dbReference type="OrthoDB" id="384721at2"/>
<dbReference type="Pfam" id="PF13449">
    <property type="entry name" value="Phytase-like"/>
    <property type="match status" value="1"/>
</dbReference>
<gene>
    <name evidence="4" type="ORF">E4O86_13485</name>
</gene>
<feature type="signal peptide" evidence="2">
    <location>
        <begin position="1"/>
        <end position="40"/>
    </location>
</feature>
<name>A0A964WU68_9HYPH</name>
<proteinExistence type="predicted"/>
<reference evidence="4" key="1">
    <citation type="submission" date="2019-03" db="EMBL/GenBank/DDBJ databases">
        <title>Afifella sp. nov., isolated from activated sludge.</title>
        <authorList>
            <person name="Li Q."/>
            <person name="Liu Y."/>
        </authorList>
    </citation>
    <scope>NUCLEOTIDE SEQUENCE</scope>
    <source>
        <strain evidence="4">L72</strain>
    </source>
</reference>
<dbReference type="PANTHER" id="PTHR37957:SF1">
    <property type="entry name" value="PHYTASE-LIKE DOMAIN-CONTAINING PROTEIN"/>
    <property type="match status" value="1"/>
</dbReference>
<evidence type="ECO:0000259" key="3">
    <source>
        <dbReference type="Pfam" id="PF13449"/>
    </source>
</evidence>
<dbReference type="Proteomes" id="UP000773614">
    <property type="component" value="Unassembled WGS sequence"/>
</dbReference>
<feature type="region of interest" description="Disordered" evidence="1">
    <location>
        <begin position="178"/>
        <end position="197"/>
    </location>
</feature>
<dbReference type="PANTHER" id="PTHR37957">
    <property type="entry name" value="BLR7070 PROTEIN"/>
    <property type="match status" value="1"/>
</dbReference>
<dbReference type="EMBL" id="SPKJ01000046">
    <property type="protein sequence ID" value="MYZ48724.1"/>
    <property type="molecule type" value="Genomic_DNA"/>
</dbReference>
<dbReference type="AlphaFoldDB" id="A0A964WU68"/>
<evidence type="ECO:0000256" key="2">
    <source>
        <dbReference type="SAM" id="SignalP"/>
    </source>
</evidence>
<organism evidence="4 5">
    <name type="scientific">Propylenella binzhouense</name>
    <dbReference type="NCBI Taxonomy" id="2555902"/>
    <lineage>
        <taxon>Bacteria</taxon>
        <taxon>Pseudomonadati</taxon>
        <taxon>Pseudomonadota</taxon>
        <taxon>Alphaproteobacteria</taxon>
        <taxon>Hyphomicrobiales</taxon>
        <taxon>Propylenellaceae</taxon>
        <taxon>Propylenella</taxon>
    </lineage>
</organism>